<gene>
    <name evidence="2" type="ORF">VDGE_01204</name>
</gene>
<evidence type="ECO:0000256" key="1">
    <source>
        <dbReference type="SAM" id="MobiDB-lite"/>
    </source>
</evidence>
<feature type="region of interest" description="Disordered" evidence="1">
    <location>
        <begin position="130"/>
        <end position="184"/>
    </location>
</feature>
<dbReference type="Proteomes" id="UP000288725">
    <property type="component" value="Chromosome 1"/>
</dbReference>
<sequence length="387" mass="44200">MLQALGPYLRVSFLFFADMMLTVLMTERFHITFSPFVNTYFNPLATHWYRRYGRFMRHIILEIDMTRLGFGPDRQAYKLRAGNMNLDTLIQMFVDVQLRRQDESTMSSFVLLCRRFYGCRPTVIDHITGLDPCSPDRHNPRPPQAPRLPRHPLPALAAPPRPVLPPGHATGRVHHDNHDADMPPPPRVPPGPIMLPAPHVSSRGVTFLDTPTTSHDSRSTASVRRAARFGVLASKVRERKASVAADIETLERRVQGLVSRLRRRSSRAGLRAMASREGLRQRSRALEHVDAQKARPEWSKEGPPSLELPNFLDDEDHVYGEKTEKVRRVRSKASVPVMSPVRKAAELKYRPSMPELRQKVSKMASWLDLRARKRAGETSEDMDKEIF</sequence>
<dbReference type="EMBL" id="RSDZ01000102">
    <property type="protein sequence ID" value="RXG43605.1"/>
    <property type="molecule type" value="Genomic_DNA"/>
</dbReference>
<name>A0A444RRC3_VERDA</name>
<feature type="region of interest" description="Disordered" evidence="1">
    <location>
        <begin position="288"/>
        <end position="310"/>
    </location>
</feature>
<accession>A0A444RRC3</accession>
<protein>
    <submittedName>
        <fullName evidence="2">Uncharacterized protein</fullName>
    </submittedName>
</protein>
<proteinExistence type="predicted"/>
<organism evidence="2 3">
    <name type="scientific">Verticillium dahliae</name>
    <name type="common">Verticillium wilt</name>
    <dbReference type="NCBI Taxonomy" id="27337"/>
    <lineage>
        <taxon>Eukaryota</taxon>
        <taxon>Fungi</taxon>
        <taxon>Dikarya</taxon>
        <taxon>Ascomycota</taxon>
        <taxon>Pezizomycotina</taxon>
        <taxon>Sordariomycetes</taxon>
        <taxon>Hypocreomycetidae</taxon>
        <taxon>Glomerellales</taxon>
        <taxon>Plectosphaerellaceae</taxon>
        <taxon>Verticillium</taxon>
    </lineage>
</organism>
<dbReference type="AlphaFoldDB" id="A0A444RRC3"/>
<feature type="compositionally biased region" description="Basic and acidic residues" evidence="1">
    <location>
        <begin position="288"/>
        <end position="300"/>
    </location>
</feature>
<evidence type="ECO:0000313" key="2">
    <source>
        <dbReference type="EMBL" id="RXG43605.1"/>
    </source>
</evidence>
<comment type="caution">
    <text evidence="2">The sequence shown here is derived from an EMBL/GenBank/DDBJ whole genome shotgun (WGS) entry which is preliminary data.</text>
</comment>
<evidence type="ECO:0000313" key="3">
    <source>
        <dbReference type="Proteomes" id="UP000288725"/>
    </source>
</evidence>
<reference evidence="2 3" key="1">
    <citation type="submission" date="2018-12" db="EMBL/GenBank/DDBJ databases">
        <title>Genome of Verticillium dahliae isolate Getta Getta.</title>
        <authorList>
            <person name="Gardiner D.M."/>
        </authorList>
    </citation>
    <scope>NUCLEOTIDE SEQUENCE [LARGE SCALE GENOMIC DNA]</scope>
    <source>
        <strain evidence="2 3">Getta Getta</strain>
    </source>
</reference>